<protein>
    <submittedName>
        <fullName evidence="3">TsaA-like domain-containing protein</fullName>
    </submittedName>
</protein>
<evidence type="ECO:0000256" key="2">
    <source>
        <dbReference type="ARBA" id="ARBA00033753"/>
    </source>
</evidence>
<dbReference type="VEuPathDB" id="VectorBase:AALB20_030546"/>
<dbReference type="SUPFAM" id="SSF118196">
    <property type="entry name" value="YaeB-like"/>
    <property type="match status" value="1"/>
</dbReference>
<dbReference type="KEGG" id="aali:118462595"/>
<dbReference type="Proteomes" id="UP000069272">
    <property type="component" value="Chromosome 3L"/>
</dbReference>
<dbReference type="CDD" id="cd09281">
    <property type="entry name" value="UPF0066"/>
    <property type="match status" value="1"/>
</dbReference>
<dbReference type="Gene3D" id="3.30.2310.10">
    <property type="entry name" value="YaeB-like"/>
    <property type="match status" value="1"/>
</dbReference>
<dbReference type="InterPro" id="IPR036414">
    <property type="entry name" value="YaeB_N_sf"/>
</dbReference>
<dbReference type="Gene3D" id="2.40.30.70">
    <property type="entry name" value="YaeB-like"/>
    <property type="match status" value="1"/>
</dbReference>
<dbReference type="GeneID" id="118462595"/>
<dbReference type="EnsemblMetazoa" id="AALB007324-RA">
    <property type="protein sequence ID" value="AALB007324-PA"/>
    <property type="gene ID" value="AALB007324"/>
</dbReference>
<reference evidence="3 4" key="1">
    <citation type="journal article" date="2017" name="G3 (Bethesda)">
        <title>The Physical Genome Mapping of Anopheles albimanus Corrected Scaffold Misassemblies and Identified Interarm Rearrangements in Genus Anopheles.</title>
        <authorList>
            <person name="Artemov G.N."/>
            <person name="Peery A.N."/>
            <person name="Jiang X."/>
            <person name="Tu Z."/>
            <person name="Stegniy V.N."/>
            <person name="Sharakhova M.V."/>
            <person name="Sharakhov I.V."/>
        </authorList>
    </citation>
    <scope>NUCLEOTIDE SEQUENCE [LARGE SCALE GENOMIC DNA]</scope>
    <source>
        <strain evidence="3 4">ALBI9_A</strain>
    </source>
</reference>
<name>A0A182FLB5_ANOAL</name>
<sequence>MNGETEIEHLKSQLAVARSEIKNLRQQMKNLQHTFLKEHQYALKLLNEFSCKDSGRIAELEKNTYFSDTENVTTSGDDVQFKPIGVIRTVFSEKRAVPRQAVLASTVLSRIELSPTIFNNPEHSLEGLENFSHIWIIYYFHRHPNHTKAKVAPPRLGGQRIGVFSTRSPHRPCPIGLSLVQLDRIEDSKVYFYGTDMVNGTPVLDIKPYIPQYDIPVKQVEIEFNNSREAPDGEETTVLASVPSTSHLAPMTNVSIPSWVLQTSNLNVEFCAVAATQMQELGITQASIVDILKGDPRSIYLRTKYGSQAYTFGLGDLTVTCRFDDEKATVTVLQIRNEFDSETGPSTS</sequence>
<comment type="similarity">
    <text evidence="2">Belongs to the tRNA methyltransferase O family.</text>
</comment>
<accession>A0A182FLB5</accession>
<dbReference type="NCBIfam" id="TIGR00104">
    <property type="entry name" value="tRNA_TsaA"/>
    <property type="match status" value="1"/>
</dbReference>
<reference evidence="3" key="2">
    <citation type="submission" date="2022-08" db="UniProtKB">
        <authorList>
            <consortium name="EnsemblMetazoa"/>
        </authorList>
    </citation>
    <scope>IDENTIFICATION</scope>
    <source>
        <strain evidence="3">STECLA/ALBI9_A</strain>
    </source>
</reference>
<evidence type="ECO:0000313" key="3">
    <source>
        <dbReference type="EnsemblMetazoa" id="AALB007324-PA"/>
    </source>
</evidence>
<dbReference type="RefSeq" id="XP_035784312.1">
    <property type="nucleotide sequence ID" value="XM_035928419.1"/>
</dbReference>
<dbReference type="InterPro" id="IPR036413">
    <property type="entry name" value="YaeB-like_sf"/>
</dbReference>
<dbReference type="VEuPathDB" id="VectorBase:AALB007324"/>
<dbReference type="PANTHER" id="PTHR12818:SF0">
    <property type="entry name" value="TRNA (ADENINE(37)-N6)-METHYLTRANSFERASE"/>
    <property type="match status" value="1"/>
</dbReference>
<dbReference type="STRING" id="7167.A0A182FLB5"/>
<dbReference type="InterPro" id="IPR023370">
    <property type="entry name" value="TrmO-like_N"/>
</dbReference>
<evidence type="ECO:0000313" key="4">
    <source>
        <dbReference type="Proteomes" id="UP000069272"/>
    </source>
</evidence>
<dbReference type="InterPro" id="IPR040372">
    <property type="entry name" value="YaeB-like"/>
</dbReference>
<proteinExistence type="inferred from homology"/>
<keyword evidence="1" id="KW-0949">S-adenosyl-L-methionine</keyword>
<keyword evidence="4" id="KW-1185">Reference proteome</keyword>
<dbReference type="AlphaFoldDB" id="A0A182FLB5"/>
<dbReference type="PROSITE" id="PS51668">
    <property type="entry name" value="TSAA_2"/>
    <property type="match status" value="1"/>
</dbReference>
<dbReference type="Pfam" id="PF01980">
    <property type="entry name" value="TrmO_N"/>
    <property type="match status" value="1"/>
</dbReference>
<organism evidence="3 4">
    <name type="scientific">Anopheles albimanus</name>
    <name type="common">New world malaria mosquito</name>
    <dbReference type="NCBI Taxonomy" id="7167"/>
    <lineage>
        <taxon>Eukaryota</taxon>
        <taxon>Metazoa</taxon>
        <taxon>Ecdysozoa</taxon>
        <taxon>Arthropoda</taxon>
        <taxon>Hexapoda</taxon>
        <taxon>Insecta</taxon>
        <taxon>Pterygota</taxon>
        <taxon>Neoptera</taxon>
        <taxon>Endopterygota</taxon>
        <taxon>Diptera</taxon>
        <taxon>Nematocera</taxon>
        <taxon>Culicoidea</taxon>
        <taxon>Culicidae</taxon>
        <taxon>Anophelinae</taxon>
        <taxon>Anopheles</taxon>
    </lineage>
</organism>
<evidence type="ECO:0000256" key="1">
    <source>
        <dbReference type="ARBA" id="ARBA00022691"/>
    </source>
</evidence>
<dbReference type="OrthoDB" id="4882at2759"/>
<dbReference type="PANTHER" id="PTHR12818">
    <property type="entry name" value="TRNA (ADENINE(37)-N6)-METHYLTRANSFERASE"/>
    <property type="match status" value="1"/>
</dbReference>